<dbReference type="InterPro" id="IPR000620">
    <property type="entry name" value="EamA_dom"/>
</dbReference>
<evidence type="ECO:0000256" key="7">
    <source>
        <dbReference type="SAM" id="Phobius"/>
    </source>
</evidence>
<feature type="domain" description="EamA" evidence="8">
    <location>
        <begin position="147"/>
        <end position="281"/>
    </location>
</feature>
<reference evidence="9 10" key="1">
    <citation type="submission" date="2017-06" db="EMBL/GenBank/DDBJ databases">
        <authorList>
            <person name="Kim H.J."/>
            <person name="Triplett B.A."/>
        </authorList>
    </citation>
    <scope>NUCLEOTIDE SEQUENCE [LARGE SCALE GENOMIC DNA]</scope>
    <source>
        <strain evidence="9 10">DSM 43151</strain>
    </source>
</reference>
<feature type="transmembrane region" description="Helical" evidence="7">
    <location>
        <begin position="91"/>
        <end position="109"/>
    </location>
</feature>
<evidence type="ECO:0000256" key="1">
    <source>
        <dbReference type="ARBA" id="ARBA00004651"/>
    </source>
</evidence>
<keyword evidence="3" id="KW-1003">Cell membrane</keyword>
<feature type="transmembrane region" description="Helical" evidence="7">
    <location>
        <begin position="212"/>
        <end position="234"/>
    </location>
</feature>
<name>A0A239DT79_9ACTN</name>
<keyword evidence="10" id="KW-1185">Reference proteome</keyword>
<feature type="domain" description="EamA" evidence="8">
    <location>
        <begin position="7"/>
        <end position="137"/>
    </location>
</feature>
<feature type="transmembrane region" description="Helical" evidence="7">
    <location>
        <begin position="35"/>
        <end position="55"/>
    </location>
</feature>
<evidence type="ECO:0000256" key="4">
    <source>
        <dbReference type="ARBA" id="ARBA00022692"/>
    </source>
</evidence>
<feature type="transmembrane region" description="Helical" evidence="7">
    <location>
        <begin position="181"/>
        <end position="200"/>
    </location>
</feature>
<comment type="subcellular location">
    <subcellularLocation>
        <location evidence="1">Cell membrane</location>
        <topology evidence="1">Multi-pass membrane protein</topology>
    </subcellularLocation>
</comment>
<keyword evidence="4 7" id="KW-0812">Transmembrane</keyword>
<proteinExistence type="inferred from homology"/>
<evidence type="ECO:0000256" key="2">
    <source>
        <dbReference type="ARBA" id="ARBA00007362"/>
    </source>
</evidence>
<dbReference type="AlphaFoldDB" id="A0A239DT79"/>
<dbReference type="InterPro" id="IPR037185">
    <property type="entry name" value="EmrE-like"/>
</dbReference>
<dbReference type="InterPro" id="IPR051258">
    <property type="entry name" value="Diverse_Substrate_Transporter"/>
</dbReference>
<evidence type="ECO:0000313" key="10">
    <source>
        <dbReference type="Proteomes" id="UP000198415"/>
    </source>
</evidence>
<protein>
    <submittedName>
        <fullName evidence="9">Threonine/homoserine efflux transporter RhtA</fullName>
    </submittedName>
</protein>
<evidence type="ECO:0000256" key="3">
    <source>
        <dbReference type="ARBA" id="ARBA00022475"/>
    </source>
</evidence>
<evidence type="ECO:0000256" key="6">
    <source>
        <dbReference type="ARBA" id="ARBA00023136"/>
    </source>
</evidence>
<dbReference type="Proteomes" id="UP000198415">
    <property type="component" value="Unassembled WGS sequence"/>
</dbReference>
<dbReference type="PANTHER" id="PTHR42920">
    <property type="entry name" value="OS03G0707200 PROTEIN-RELATED"/>
    <property type="match status" value="1"/>
</dbReference>
<evidence type="ECO:0000259" key="8">
    <source>
        <dbReference type="Pfam" id="PF00892"/>
    </source>
</evidence>
<evidence type="ECO:0000256" key="5">
    <source>
        <dbReference type="ARBA" id="ARBA00022989"/>
    </source>
</evidence>
<dbReference type="GO" id="GO:0005886">
    <property type="term" value="C:plasma membrane"/>
    <property type="evidence" value="ECO:0007669"/>
    <property type="project" value="UniProtKB-SubCell"/>
</dbReference>
<organism evidence="9 10">
    <name type="scientific">Actinoplanes regularis</name>
    <dbReference type="NCBI Taxonomy" id="52697"/>
    <lineage>
        <taxon>Bacteria</taxon>
        <taxon>Bacillati</taxon>
        <taxon>Actinomycetota</taxon>
        <taxon>Actinomycetes</taxon>
        <taxon>Micromonosporales</taxon>
        <taxon>Micromonosporaceae</taxon>
        <taxon>Actinoplanes</taxon>
    </lineage>
</organism>
<keyword evidence="5 7" id="KW-1133">Transmembrane helix</keyword>
<feature type="transmembrane region" description="Helical" evidence="7">
    <location>
        <begin position="121"/>
        <end position="138"/>
    </location>
</feature>
<dbReference type="SUPFAM" id="SSF103481">
    <property type="entry name" value="Multidrug resistance efflux transporter EmrE"/>
    <property type="match status" value="2"/>
</dbReference>
<gene>
    <name evidence="9" type="ORF">SAMN06264365_11496</name>
</gene>
<dbReference type="RefSeq" id="WP_239138579.1">
    <property type="nucleotide sequence ID" value="NZ_BOMU01000070.1"/>
</dbReference>
<dbReference type="Gene3D" id="1.10.3730.20">
    <property type="match status" value="1"/>
</dbReference>
<dbReference type="PANTHER" id="PTHR42920:SF5">
    <property type="entry name" value="EAMA DOMAIN-CONTAINING PROTEIN"/>
    <property type="match status" value="1"/>
</dbReference>
<accession>A0A239DT79</accession>
<dbReference type="EMBL" id="FZNR01000014">
    <property type="protein sequence ID" value="SNS35845.1"/>
    <property type="molecule type" value="Genomic_DNA"/>
</dbReference>
<keyword evidence="6 7" id="KW-0472">Membrane</keyword>
<sequence length="311" mass="32476">MSTTRSSDLLLLAVAVVWGSSYLTAKTVVVTGGVLVLLALRFLISAAAMLPLLAARRSRGFSRRETAVGLLLGATQASILVLETYGVARTSATNAGVLISLTILLTPVLEGFANRRWLPPSFFLAAATATAGVILLVAGPGLRRPSLGDALMLAAAVVRAAHVTLSARLTRGRDFDTTTLTTLQTVFGAVVFTAAAAPSLLPTAAAYRPAQWLAVLYLALGCSVFAFVVQLWAIRRTSASRAGLLLGTEPVWAVVVGVLIGGEHLTPITVAGIALVLAGTFHGRRVESRARAATPLPDLAHVEVPRERSNV</sequence>
<comment type="similarity">
    <text evidence="2">Belongs to the EamA transporter family.</text>
</comment>
<feature type="transmembrane region" description="Helical" evidence="7">
    <location>
        <begin position="67"/>
        <end position="85"/>
    </location>
</feature>
<dbReference type="Pfam" id="PF00892">
    <property type="entry name" value="EamA"/>
    <property type="match status" value="2"/>
</dbReference>
<evidence type="ECO:0000313" key="9">
    <source>
        <dbReference type="EMBL" id="SNS35845.1"/>
    </source>
</evidence>